<accession>A0A381SYE6</accession>
<dbReference type="SUPFAM" id="SSF46785">
    <property type="entry name" value="Winged helix' DNA-binding domain"/>
    <property type="match status" value="2"/>
</dbReference>
<dbReference type="EMBL" id="UINC01003446">
    <property type="protein sequence ID" value="SVA06393.1"/>
    <property type="molecule type" value="Genomic_DNA"/>
</dbReference>
<feature type="region of interest" description="Disordered" evidence="5">
    <location>
        <begin position="179"/>
        <end position="213"/>
    </location>
</feature>
<keyword evidence="2" id="KW-0132">Cell division</keyword>
<evidence type="ECO:0000256" key="1">
    <source>
        <dbReference type="ARBA" id="ARBA00022490"/>
    </source>
</evidence>
<evidence type="ECO:0008006" key="7">
    <source>
        <dbReference type="Google" id="ProtNLM"/>
    </source>
</evidence>
<evidence type="ECO:0000256" key="2">
    <source>
        <dbReference type="ARBA" id="ARBA00022618"/>
    </source>
</evidence>
<keyword evidence="1" id="KW-0963">Cytoplasm</keyword>
<evidence type="ECO:0000256" key="5">
    <source>
        <dbReference type="SAM" id="MobiDB-lite"/>
    </source>
</evidence>
<keyword evidence="3" id="KW-0159">Chromosome partition</keyword>
<dbReference type="InterPro" id="IPR005234">
    <property type="entry name" value="ScpB_csome_segregation"/>
</dbReference>
<reference evidence="6" key="1">
    <citation type="submission" date="2018-05" db="EMBL/GenBank/DDBJ databases">
        <authorList>
            <person name="Lanie J.A."/>
            <person name="Ng W.-L."/>
            <person name="Kazmierczak K.M."/>
            <person name="Andrzejewski T.M."/>
            <person name="Davidsen T.M."/>
            <person name="Wayne K.J."/>
            <person name="Tettelin H."/>
            <person name="Glass J.I."/>
            <person name="Rusch D."/>
            <person name="Podicherti R."/>
            <person name="Tsui H.-C.T."/>
            <person name="Winkler M.E."/>
        </authorList>
    </citation>
    <scope>NUCLEOTIDE SEQUENCE</scope>
</reference>
<evidence type="ECO:0000256" key="3">
    <source>
        <dbReference type="ARBA" id="ARBA00022829"/>
    </source>
</evidence>
<dbReference type="InterPro" id="IPR036388">
    <property type="entry name" value="WH-like_DNA-bd_sf"/>
</dbReference>
<protein>
    <recommendedName>
        <fullName evidence="7">SMC-Scp complex subunit ScpB</fullName>
    </recommendedName>
</protein>
<name>A0A381SYE6_9ZZZZ</name>
<dbReference type="NCBIfam" id="TIGR00281">
    <property type="entry name" value="SMC-Scp complex subunit ScpB"/>
    <property type="match status" value="1"/>
</dbReference>
<dbReference type="PANTHER" id="PTHR34298:SF2">
    <property type="entry name" value="SEGREGATION AND CONDENSATION PROTEIN B"/>
    <property type="match status" value="1"/>
</dbReference>
<dbReference type="GO" id="GO:0051301">
    <property type="term" value="P:cell division"/>
    <property type="evidence" value="ECO:0007669"/>
    <property type="project" value="UniProtKB-KW"/>
</dbReference>
<organism evidence="6">
    <name type="scientific">marine metagenome</name>
    <dbReference type="NCBI Taxonomy" id="408172"/>
    <lineage>
        <taxon>unclassified sequences</taxon>
        <taxon>metagenomes</taxon>
        <taxon>ecological metagenomes</taxon>
    </lineage>
</organism>
<evidence type="ECO:0000256" key="4">
    <source>
        <dbReference type="ARBA" id="ARBA00023306"/>
    </source>
</evidence>
<dbReference type="PIRSF" id="PIRSF019345">
    <property type="entry name" value="ScpB"/>
    <property type="match status" value="1"/>
</dbReference>
<proteinExistence type="predicted"/>
<dbReference type="GO" id="GO:0051304">
    <property type="term" value="P:chromosome separation"/>
    <property type="evidence" value="ECO:0007669"/>
    <property type="project" value="InterPro"/>
</dbReference>
<gene>
    <name evidence="6" type="ORF">METZ01_LOCUS59247</name>
</gene>
<dbReference type="Pfam" id="PF04079">
    <property type="entry name" value="SMC_ScpB"/>
    <property type="match status" value="1"/>
</dbReference>
<keyword evidence="4" id="KW-0131">Cell cycle</keyword>
<dbReference type="PANTHER" id="PTHR34298">
    <property type="entry name" value="SEGREGATION AND CONDENSATION PROTEIN B"/>
    <property type="match status" value="1"/>
</dbReference>
<evidence type="ECO:0000313" key="6">
    <source>
        <dbReference type="EMBL" id="SVA06393.1"/>
    </source>
</evidence>
<dbReference type="InterPro" id="IPR036390">
    <property type="entry name" value="WH_DNA-bd_sf"/>
</dbReference>
<sequence>MADDLKALVEALVFASPEPLTRKTLYKLLDSEPQEDVEAALEAVRELYEQSGGLHLVEVAGGFQIVTRPEFHEWIRRLFHERSTQRLSVQALETLAVIAYKQPVTAPEISEIRGVNTAGVIGTLVDRRLVKVVGRKRVIGRPFLYATTQEFLNRFGLSGLDDLPKVEDMAEALGLDLPHELSAPTDPEQGIALPNDTSSVESEAGSVEEEQVH</sequence>
<dbReference type="Gene3D" id="1.10.10.10">
    <property type="entry name" value="Winged helix-like DNA-binding domain superfamily/Winged helix DNA-binding domain"/>
    <property type="match status" value="2"/>
</dbReference>
<dbReference type="AlphaFoldDB" id="A0A381SYE6"/>